<dbReference type="GO" id="GO:0080041">
    <property type="term" value="F:ADP-ribose pyrophosphohydrolase activity"/>
    <property type="evidence" value="ECO:0007669"/>
    <property type="project" value="TreeGrafter"/>
</dbReference>
<dbReference type="PROSITE" id="PS51462">
    <property type="entry name" value="NUDIX"/>
    <property type="match status" value="1"/>
</dbReference>
<dbReference type="AlphaFoldDB" id="A0A9W9WMV7"/>
<evidence type="ECO:0000256" key="1">
    <source>
        <dbReference type="ARBA" id="ARBA00001946"/>
    </source>
</evidence>
<evidence type="ECO:0000256" key="3">
    <source>
        <dbReference type="SAM" id="MobiDB-lite"/>
    </source>
</evidence>
<dbReference type="InterPro" id="IPR015797">
    <property type="entry name" value="NUDIX_hydrolase-like_dom_sf"/>
</dbReference>
<keyword evidence="2" id="KW-0378">Hydrolase</keyword>
<dbReference type="GO" id="GO:0019693">
    <property type="term" value="P:ribose phosphate metabolic process"/>
    <property type="evidence" value="ECO:0007669"/>
    <property type="project" value="TreeGrafter"/>
</dbReference>
<dbReference type="Pfam" id="PF00293">
    <property type="entry name" value="NUDIX"/>
    <property type="match status" value="1"/>
</dbReference>
<keyword evidence="6" id="KW-1185">Reference proteome</keyword>
<dbReference type="GO" id="GO:0006753">
    <property type="term" value="P:nucleoside phosphate metabolic process"/>
    <property type="evidence" value="ECO:0007669"/>
    <property type="project" value="TreeGrafter"/>
</dbReference>
<feature type="domain" description="Nudix hydrolase" evidence="4">
    <location>
        <begin position="165"/>
        <end position="335"/>
    </location>
</feature>
<dbReference type="Gene3D" id="3.90.79.10">
    <property type="entry name" value="Nucleoside Triphosphate Pyrophosphohydrolase"/>
    <property type="match status" value="1"/>
</dbReference>
<dbReference type="Proteomes" id="UP001147760">
    <property type="component" value="Unassembled WGS sequence"/>
</dbReference>
<reference evidence="5" key="1">
    <citation type="submission" date="2022-12" db="EMBL/GenBank/DDBJ databases">
        <authorList>
            <person name="Petersen C."/>
        </authorList>
    </citation>
    <scope>NUCLEOTIDE SEQUENCE</scope>
    <source>
        <strain evidence="5">IBT 17660</strain>
    </source>
</reference>
<dbReference type="GO" id="GO:0080042">
    <property type="term" value="F:ADP-glucose pyrophosphohydrolase activity"/>
    <property type="evidence" value="ECO:0007669"/>
    <property type="project" value="TreeGrafter"/>
</dbReference>
<dbReference type="PANTHER" id="PTHR11839:SF18">
    <property type="entry name" value="NUDIX HYDROLASE DOMAIN-CONTAINING PROTEIN"/>
    <property type="match status" value="1"/>
</dbReference>
<proteinExistence type="predicted"/>
<gene>
    <name evidence="5" type="ORF">N7530_007743</name>
</gene>
<comment type="caution">
    <text evidence="5">The sequence shown here is derived from an EMBL/GenBank/DDBJ whole genome shotgun (WGS) entry which is preliminary data.</text>
</comment>
<evidence type="ECO:0000259" key="4">
    <source>
        <dbReference type="PROSITE" id="PS51462"/>
    </source>
</evidence>
<dbReference type="FunFam" id="3.90.79.10:FF:000068">
    <property type="entry name" value="NUDIX family hydrolase, putative"/>
    <property type="match status" value="1"/>
</dbReference>
<accession>A0A9W9WMV7</accession>
<feature type="non-terminal residue" evidence="5">
    <location>
        <position position="343"/>
    </location>
</feature>
<organism evidence="5 6">
    <name type="scientific">Penicillium desertorum</name>
    <dbReference type="NCBI Taxonomy" id="1303715"/>
    <lineage>
        <taxon>Eukaryota</taxon>
        <taxon>Fungi</taxon>
        <taxon>Dikarya</taxon>
        <taxon>Ascomycota</taxon>
        <taxon>Pezizomycotina</taxon>
        <taxon>Eurotiomycetes</taxon>
        <taxon>Eurotiomycetidae</taxon>
        <taxon>Eurotiales</taxon>
        <taxon>Aspergillaceae</taxon>
        <taxon>Penicillium</taxon>
    </lineage>
</organism>
<evidence type="ECO:0000256" key="2">
    <source>
        <dbReference type="ARBA" id="ARBA00022801"/>
    </source>
</evidence>
<dbReference type="PANTHER" id="PTHR11839">
    <property type="entry name" value="UDP/ADP-SUGAR PYROPHOSPHATASE"/>
    <property type="match status" value="1"/>
</dbReference>
<feature type="region of interest" description="Disordered" evidence="3">
    <location>
        <begin position="1"/>
        <end position="35"/>
    </location>
</feature>
<dbReference type="SUPFAM" id="SSF55811">
    <property type="entry name" value="Nudix"/>
    <property type="match status" value="1"/>
</dbReference>
<name>A0A9W9WMV7_9EURO</name>
<evidence type="ECO:0000313" key="5">
    <source>
        <dbReference type="EMBL" id="KAJ5470386.1"/>
    </source>
</evidence>
<dbReference type="InterPro" id="IPR000086">
    <property type="entry name" value="NUDIX_hydrolase_dom"/>
</dbReference>
<protein>
    <recommendedName>
        <fullName evidence="4">Nudix hydrolase domain-containing protein</fullName>
    </recommendedName>
</protein>
<evidence type="ECO:0000313" key="6">
    <source>
        <dbReference type="Proteomes" id="UP001147760"/>
    </source>
</evidence>
<dbReference type="EMBL" id="JAPWDO010000005">
    <property type="protein sequence ID" value="KAJ5470386.1"/>
    <property type="molecule type" value="Genomic_DNA"/>
</dbReference>
<reference evidence="5" key="2">
    <citation type="journal article" date="2023" name="IMA Fungus">
        <title>Comparative genomic study of the Penicillium genus elucidates a diverse pangenome and 15 lateral gene transfer events.</title>
        <authorList>
            <person name="Petersen C."/>
            <person name="Sorensen T."/>
            <person name="Nielsen M.R."/>
            <person name="Sondergaard T.E."/>
            <person name="Sorensen J.L."/>
            <person name="Fitzpatrick D.A."/>
            <person name="Frisvad J.C."/>
            <person name="Nielsen K.L."/>
        </authorList>
    </citation>
    <scope>NUCLEOTIDE SEQUENCE</scope>
    <source>
        <strain evidence="5">IBT 17660</strain>
    </source>
</reference>
<comment type="cofactor">
    <cofactor evidence="1">
        <name>Mg(2+)</name>
        <dbReference type="ChEBI" id="CHEBI:18420"/>
    </cofactor>
</comment>
<dbReference type="CDD" id="cd03424">
    <property type="entry name" value="NUDIX_ADPRase_Nudt5_UGPPase_Nudt14"/>
    <property type="match status" value="1"/>
</dbReference>
<dbReference type="OrthoDB" id="10249920at2759"/>
<sequence length="343" mass="37536">SNIENNGHPNLRAVSKTPTNQSHRKTPQGLRSQPELMNSLRLAARHLKPTQPIPTHRPTISIKAKTKTMSTFTIPNSNLNVNSIPDLSQDDLLSFPAFKIWITTLQQSLARQEHPSHEFHSDPYILRKIDIQSVDRFGGGRLGFIKLKAEVSNGQGETLPGSVFLRGGSVGMLLILQPDDIPSPSENDKRAILTIQPRIPAGSLSFPEIPAGMLDDSGTFAGGAAKEIQEETGLRVEQGDLIDMTSLALQAAQEPGYGERLQSAVYPSPGGSDEFIPLFLCQKAMPRKDIEELQGKLTGLRESGEKITLKVVPLTDLWKEGLRDGKTLAAWALYQGLKQEGLL</sequence>